<dbReference type="PANTHER" id="PTHR27006:SF570">
    <property type="entry name" value="AUXIN-RESPONSIVE PROTEIN"/>
    <property type="match status" value="1"/>
</dbReference>
<accession>A0A6A1W780</accession>
<organism evidence="2 3">
    <name type="scientific">Morella rubra</name>
    <name type="common">Chinese bayberry</name>
    <dbReference type="NCBI Taxonomy" id="262757"/>
    <lineage>
        <taxon>Eukaryota</taxon>
        <taxon>Viridiplantae</taxon>
        <taxon>Streptophyta</taxon>
        <taxon>Embryophyta</taxon>
        <taxon>Tracheophyta</taxon>
        <taxon>Spermatophyta</taxon>
        <taxon>Magnoliopsida</taxon>
        <taxon>eudicotyledons</taxon>
        <taxon>Gunneridae</taxon>
        <taxon>Pentapetalae</taxon>
        <taxon>rosids</taxon>
        <taxon>fabids</taxon>
        <taxon>Fagales</taxon>
        <taxon>Myricaceae</taxon>
        <taxon>Morella</taxon>
    </lineage>
</organism>
<feature type="domain" description="Serine-threonine/tyrosine-protein kinase catalytic" evidence="1">
    <location>
        <begin position="28"/>
        <end position="94"/>
    </location>
</feature>
<comment type="caution">
    <text evidence="2">The sequence shown here is derived from an EMBL/GenBank/DDBJ whole genome shotgun (WGS) entry which is preliminary data.</text>
</comment>
<dbReference type="InterPro" id="IPR011009">
    <property type="entry name" value="Kinase-like_dom_sf"/>
</dbReference>
<sequence length="151" mass="17657">MFTPQILKAATDGFSRKNLVAKNEGVDIYRGALRDGTKVRFEIYLDGISRESKRRFVEECKVLAQLRHKNIFRVLGWSNSRRLRALVTEWVESKSDDIWQSDSDPPWKQRLKMAAGVVEDIYRKTFCRLTQTLPVKHCILPILNEWPVDSY</sequence>
<dbReference type="Proteomes" id="UP000516437">
    <property type="component" value="Chromosome 3"/>
</dbReference>
<gene>
    <name evidence="2" type="ORF">CJ030_MR3G029253</name>
</gene>
<dbReference type="EMBL" id="RXIC02000021">
    <property type="protein sequence ID" value="KAB1221015.1"/>
    <property type="molecule type" value="Genomic_DNA"/>
</dbReference>
<dbReference type="PANTHER" id="PTHR27006">
    <property type="entry name" value="PROMASTIGOTE SURFACE ANTIGEN PROTEIN PSA"/>
    <property type="match status" value="1"/>
</dbReference>
<protein>
    <submittedName>
        <fullName evidence="2">Cysteine-rich receptor-like protein kinase 7</fullName>
    </submittedName>
</protein>
<dbReference type="Gene3D" id="3.30.200.20">
    <property type="entry name" value="Phosphorylase Kinase, domain 1"/>
    <property type="match status" value="1"/>
</dbReference>
<reference evidence="2 3" key="1">
    <citation type="journal article" date="2019" name="Plant Biotechnol. J.">
        <title>The red bayberry genome and genetic basis of sex determination.</title>
        <authorList>
            <person name="Jia H.M."/>
            <person name="Jia H.J."/>
            <person name="Cai Q.L."/>
            <person name="Wang Y."/>
            <person name="Zhao H.B."/>
            <person name="Yang W.F."/>
            <person name="Wang G.Y."/>
            <person name="Li Y.H."/>
            <person name="Zhan D.L."/>
            <person name="Shen Y.T."/>
            <person name="Niu Q.F."/>
            <person name="Chang L."/>
            <person name="Qiu J."/>
            <person name="Zhao L."/>
            <person name="Xie H.B."/>
            <person name="Fu W.Y."/>
            <person name="Jin J."/>
            <person name="Li X.W."/>
            <person name="Jiao Y."/>
            <person name="Zhou C.C."/>
            <person name="Tu T."/>
            <person name="Chai C.Y."/>
            <person name="Gao J.L."/>
            <person name="Fan L.J."/>
            <person name="van de Weg E."/>
            <person name="Wang J.Y."/>
            <person name="Gao Z.S."/>
        </authorList>
    </citation>
    <scope>NUCLEOTIDE SEQUENCE [LARGE SCALE GENOMIC DNA]</scope>
    <source>
        <tissue evidence="2">Leaves</tissue>
    </source>
</reference>
<keyword evidence="2" id="KW-0808">Transferase</keyword>
<dbReference type="AlphaFoldDB" id="A0A6A1W780"/>
<dbReference type="GO" id="GO:0004672">
    <property type="term" value="F:protein kinase activity"/>
    <property type="evidence" value="ECO:0007669"/>
    <property type="project" value="InterPro"/>
</dbReference>
<evidence type="ECO:0000313" key="2">
    <source>
        <dbReference type="EMBL" id="KAB1221015.1"/>
    </source>
</evidence>
<keyword evidence="2" id="KW-0675">Receptor</keyword>
<name>A0A6A1W780_9ROSI</name>
<dbReference type="SUPFAM" id="SSF56112">
    <property type="entry name" value="Protein kinase-like (PK-like)"/>
    <property type="match status" value="1"/>
</dbReference>
<evidence type="ECO:0000313" key="3">
    <source>
        <dbReference type="Proteomes" id="UP000516437"/>
    </source>
</evidence>
<proteinExistence type="predicted"/>
<dbReference type="Pfam" id="PF07714">
    <property type="entry name" value="PK_Tyr_Ser-Thr"/>
    <property type="match status" value="1"/>
</dbReference>
<keyword evidence="2" id="KW-0418">Kinase</keyword>
<keyword evidence="3" id="KW-1185">Reference proteome</keyword>
<dbReference type="InterPro" id="IPR001245">
    <property type="entry name" value="Ser-Thr/Tyr_kinase_cat_dom"/>
</dbReference>
<evidence type="ECO:0000259" key="1">
    <source>
        <dbReference type="Pfam" id="PF07714"/>
    </source>
</evidence>
<dbReference type="OrthoDB" id="1914767at2759"/>